<organism evidence="1 2">
    <name type="scientific">Lacipirellula parvula</name>
    <dbReference type="NCBI Taxonomy" id="2650471"/>
    <lineage>
        <taxon>Bacteria</taxon>
        <taxon>Pseudomonadati</taxon>
        <taxon>Planctomycetota</taxon>
        <taxon>Planctomycetia</taxon>
        <taxon>Pirellulales</taxon>
        <taxon>Lacipirellulaceae</taxon>
        <taxon>Lacipirellula</taxon>
    </lineage>
</organism>
<reference evidence="2" key="1">
    <citation type="submission" date="2019-10" db="EMBL/GenBank/DDBJ databases">
        <title>Lacipirellula parvula gen. nov., sp. nov., representing a lineage of planctomycetes widespread in freshwater anoxic habitats, and description of the family Lacipirellulaceae.</title>
        <authorList>
            <person name="Dedysh S.N."/>
            <person name="Kulichevskaya I.S."/>
            <person name="Beletsky A.V."/>
            <person name="Rakitin A.L."/>
            <person name="Mardanov A.V."/>
            <person name="Ivanova A.A."/>
            <person name="Saltykova V.X."/>
            <person name="Rijpstra W.I.C."/>
            <person name="Sinninghe Damste J.S."/>
            <person name="Ravin N.V."/>
        </authorList>
    </citation>
    <scope>NUCLEOTIDE SEQUENCE [LARGE SCALE GENOMIC DNA]</scope>
    <source>
        <strain evidence="2">PX69</strain>
    </source>
</reference>
<evidence type="ECO:0000313" key="1">
    <source>
        <dbReference type="EMBL" id="BBO32529.1"/>
    </source>
</evidence>
<keyword evidence="2" id="KW-1185">Reference proteome</keyword>
<dbReference type="KEGG" id="lpav:PLANPX_2141"/>
<protein>
    <submittedName>
        <fullName evidence="1">Uncharacterized protein</fullName>
    </submittedName>
</protein>
<dbReference type="AlphaFoldDB" id="A0A5K7XHW0"/>
<gene>
    <name evidence="1" type="ORF">PLANPX_2141</name>
</gene>
<name>A0A5K7XHW0_9BACT</name>
<dbReference type="RefSeq" id="WP_152098476.1">
    <property type="nucleotide sequence ID" value="NZ_AP021861.1"/>
</dbReference>
<accession>A0A5K7XHW0</accession>
<dbReference type="EMBL" id="AP021861">
    <property type="protein sequence ID" value="BBO32529.1"/>
    <property type="molecule type" value="Genomic_DNA"/>
</dbReference>
<sequence>MATREMTTVNVEQLKIRLGVIAGRAAGIMNVDKTLNMAPSVDVAAANGTETFVFGLREVRAALHSAEQLALRFPGGTPLRSEIRNAIHVARNCFGEADVLATRSFENGDFAAAAAIAAEALARIDRDAAAKLIQLADSLPSEMPAVKRPHYLQYLMAYSDRSAAGSILAEIGV</sequence>
<evidence type="ECO:0000313" key="2">
    <source>
        <dbReference type="Proteomes" id="UP000326837"/>
    </source>
</evidence>
<dbReference type="Proteomes" id="UP000326837">
    <property type="component" value="Chromosome"/>
</dbReference>
<proteinExistence type="predicted"/>